<evidence type="ECO:0000259" key="2">
    <source>
        <dbReference type="PROSITE" id="PS51016"/>
    </source>
</evidence>
<dbReference type="Proteomes" id="UP000281553">
    <property type="component" value="Unassembled WGS sequence"/>
</dbReference>
<dbReference type="Pfam" id="PF00784">
    <property type="entry name" value="MyTH4"/>
    <property type="match status" value="1"/>
</dbReference>
<accession>A0A3P7KXD9</accession>
<evidence type="ECO:0000313" key="3">
    <source>
        <dbReference type="EMBL" id="VDN09224.1"/>
    </source>
</evidence>
<reference evidence="3 4" key="1">
    <citation type="submission" date="2018-11" db="EMBL/GenBank/DDBJ databases">
        <authorList>
            <consortium name="Pathogen Informatics"/>
        </authorList>
    </citation>
    <scope>NUCLEOTIDE SEQUENCE [LARGE SCALE GENOMIC DNA]</scope>
</reference>
<dbReference type="PANTHER" id="PTHR22692:SF26">
    <property type="entry name" value="SH3 DOMAIN-CONTAINING PROTEIN"/>
    <property type="match status" value="1"/>
</dbReference>
<feature type="region of interest" description="Disordered" evidence="1">
    <location>
        <begin position="367"/>
        <end position="447"/>
    </location>
</feature>
<gene>
    <name evidence="3" type="ORF">DILT_LOCUS5055</name>
</gene>
<dbReference type="Gene3D" id="1.25.40.530">
    <property type="entry name" value="MyTH4 domain"/>
    <property type="match status" value="1"/>
</dbReference>
<feature type="compositionally biased region" description="Polar residues" evidence="1">
    <location>
        <begin position="422"/>
        <end position="447"/>
    </location>
</feature>
<dbReference type="OrthoDB" id="6280400at2759"/>
<protein>
    <recommendedName>
        <fullName evidence="2">MyTH4 domain-containing protein</fullName>
    </recommendedName>
</protein>
<evidence type="ECO:0000256" key="1">
    <source>
        <dbReference type="SAM" id="MobiDB-lite"/>
    </source>
</evidence>
<dbReference type="PANTHER" id="PTHR22692">
    <property type="entry name" value="MYOSIN VII, XV"/>
    <property type="match status" value="1"/>
</dbReference>
<dbReference type="GO" id="GO:0005856">
    <property type="term" value="C:cytoskeleton"/>
    <property type="evidence" value="ECO:0007669"/>
    <property type="project" value="InterPro"/>
</dbReference>
<organism evidence="3 4">
    <name type="scientific">Dibothriocephalus latus</name>
    <name type="common">Fish tapeworm</name>
    <name type="synonym">Diphyllobothrium latum</name>
    <dbReference type="NCBI Taxonomy" id="60516"/>
    <lineage>
        <taxon>Eukaryota</taxon>
        <taxon>Metazoa</taxon>
        <taxon>Spiralia</taxon>
        <taxon>Lophotrochozoa</taxon>
        <taxon>Platyhelminthes</taxon>
        <taxon>Cestoda</taxon>
        <taxon>Eucestoda</taxon>
        <taxon>Diphyllobothriidea</taxon>
        <taxon>Diphyllobothriidae</taxon>
        <taxon>Dibothriocephalus</taxon>
    </lineage>
</organism>
<name>A0A3P7KXD9_DIBLA</name>
<feature type="compositionally biased region" description="Polar residues" evidence="1">
    <location>
        <begin position="393"/>
        <end position="404"/>
    </location>
</feature>
<dbReference type="InterPro" id="IPR038185">
    <property type="entry name" value="MyTH4_dom_sf"/>
</dbReference>
<sequence>MECLREKILNEKSAFIQSRWKGAKQRQYYIRLREATIFCQLRFRQLAERRYFLRFKRLVIRMQANVRAHQAKVRFQQTIEFIVSVQSMAKRWLVIRGSRILAKRKKYFHADSIIQQNHNIKLDTCDSILSVDTPLNRVGNAFIRTCPLLEGTLRITRVVKTVPEEFNSAQLVSSIDENLGSRPTQIAKVYASTDFDNLVDEIFGGIFDPVPADKMARTLPLASSVTVSEKRGDRPVFYTHDYGHGVCQLADNSRVKAQFSATAQKITDSLPSELVSEGDRASSVQSSADESSVATQPAMNECSFLKFAAAYFQTGSTPLYTTARLVRPLLKHRNQCDLLLALDIFSRIQAFMKPKTRDKERVFGQQAFNSAPDSSTRKKHRTPLPTGDEYTLAEQQKPTSSIPTLTKRKRTTSSIDGYPCASTPSYNFPQAQNTSESGRKLSSSGAASSEGNLLADLQIARFIVKAGIEHPLLRDEIYCQILKQITKNPCDVSRRKGHVKGAVPKDAFLAES</sequence>
<keyword evidence="4" id="KW-1185">Reference proteome</keyword>
<dbReference type="SMART" id="SM00139">
    <property type="entry name" value="MyTH4"/>
    <property type="match status" value="1"/>
</dbReference>
<feature type="domain" description="MyTH4" evidence="2">
    <location>
        <begin position="320"/>
        <end position="512"/>
    </location>
</feature>
<dbReference type="PROSITE" id="PS51016">
    <property type="entry name" value="MYTH4"/>
    <property type="match status" value="1"/>
</dbReference>
<dbReference type="InterPro" id="IPR000857">
    <property type="entry name" value="MyTH4_dom"/>
</dbReference>
<feature type="region of interest" description="Disordered" evidence="1">
    <location>
        <begin position="270"/>
        <end position="289"/>
    </location>
</feature>
<dbReference type="AlphaFoldDB" id="A0A3P7KXD9"/>
<dbReference type="EMBL" id="UYRU01046648">
    <property type="protein sequence ID" value="VDN09224.1"/>
    <property type="molecule type" value="Genomic_DNA"/>
</dbReference>
<proteinExistence type="predicted"/>
<dbReference type="PROSITE" id="PS50096">
    <property type="entry name" value="IQ"/>
    <property type="match status" value="1"/>
</dbReference>
<evidence type="ECO:0000313" key="4">
    <source>
        <dbReference type="Proteomes" id="UP000281553"/>
    </source>
</evidence>
<dbReference type="InterPro" id="IPR051567">
    <property type="entry name" value="Unconventional_Myosin_ATPase"/>
</dbReference>